<dbReference type="RefSeq" id="WP_054642839.1">
    <property type="nucleotide sequence ID" value="NZ_LNUB01000047.1"/>
</dbReference>
<feature type="signal peptide" evidence="1">
    <location>
        <begin position="1"/>
        <end position="23"/>
    </location>
</feature>
<evidence type="ECO:0000313" key="4">
    <source>
        <dbReference type="Proteomes" id="UP000196649"/>
    </source>
</evidence>
<dbReference type="AlphaFoldDB" id="A0A210P844"/>
<evidence type="ECO:0000256" key="1">
    <source>
        <dbReference type="SAM" id="SignalP"/>
    </source>
</evidence>
<sequence>MKKYRMVALAGVLLSTTILGANASIIEAATKSKEIRVKNELKRAPAIQAQATSTSVDSTTGTGMVSKQKFSDLKNDQILKISPIFQEDVDNSREGYAALLQDRLGIVDNKGNSLAMTIEQRDKQTNFATKVSYADGKETKTINLEYNYFKPELSTERSEPMNYKGDSLPSNFMDAITSGKNLNNASTNVPKLSHNRTDLNGHKDDVETEITHMSSNIDTKGGEIEFTPTDVTYGVKGDSLIRHVKIFQEPDWNQLADRTLQLNDKEGLSKPVTITDSNGNRYSVTMNSDAVNIAEPGQYKVTYKATGIDDSGTPVIDEGSHVVGNNIVYTKRDQAITVSGDKTQVNYNLIIKDKKTGNIIDTQSGQAADGSTVTIDTSKLPSGYTLSDAQKTFKVDGKNPSKTIEISKSVNYNVKYLDKDTNQQVGKNVTGVGNEGSSIVLQAPSGYDFADTSDMILTLDSQTPQKTIYLVKKAVSSIPVERLNYTIQYKDFSTNEVIDKSTSQGNLGDYISAEAPSGYTLADLSSYGFLLNKNNMIFTSYVTKANTSYSISYIDEATNKEVGTQTGKGADGENLDLKVPTGYALVNADDAIYQINSSNRNVKISVKKVADSDDLGLVSTYPDGGSVQVYDNNGKAVNIELGQASNWVTDQLKTINGIEYYRVATDKYIRADKAYKYVPFSNVAMTSKETPVYDSKGKVNTEKVLAKNTPWYTDRIAKINGIKMYRVATNMWVKASEVHLKY</sequence>
<dbReference type="EMBL" id="MXAL01000008">
    <property type="protein sequence ID" value="OWF32611.1"/>
    <property type="molecule type" value="Genomic_DNA"/>
</dbReference>
<feature type="domain" description="S-layer protein C-terminal" evidence="2">
    <location>
        <begin position="688"/>
        <end position="736"/>
    </location>
</feature>
<protein>
    <recommendedName>
        <fullName evidence="2">S-layer protein C-terminal domain-containing protein</fullName>
    </recommendedName>
</protein>
<feature type="chain" id="PRO_5039312298" description="S-layer protein C-terminal domain-containing protein" evidence="1">
    <location>
        <begin position="24"/>
        <end position="742"/>
    </location>
</feature>
<accession>A0A210P844</accession>
<dbReference type="Pfam" id="PF03217">
    <property type="entry name" value="SlpA"/>
    <property type="match status" value="2"/>
</dbReference>
<proteinExistence type="predicted"/>
<gene>
    <name evidence="3" type="ORF">LKACC12383_01834</name>
</gene>
<name>A0A210P844_9LACO</name>
<dbReference type="InterPro" id="IPR024968">
    <property type="entry name" value="SlpA_C_lactobacillus"/>
</dbReference>
<evidence type="ECO:0000313" key="3">
    <source>
        <dbReference type="EMBL" id="OWF32611.1"/>
    </source>
</evidence>
<comment type="caution">
    <text evidence="3">The sequence shown here is derived from an EMBL/GenBank/DDBJ whole genome shotgun (WGS) entry which is preliminary data.</text>
</comment>
<evidence type="ECO:0000259" key="2">
    <source>
        <dbReference type="Pfam" id="PF03217"/>
    </source>
</evidence>
<reference evidence="3 4" key="1">
    <citation type="submission" date="2017-03" db="EMBL/GenBank/DDBJ databases">
        <title>Genome sequence of Lactobacillus kimchii KACC 12383.</title>
        <authorList>
            <person name="Chun J."/>
        </authorList>
    </citation>
    <scope>NUCLEOTIDE SEQUENCE [LARGE SCALE GENOMIC DNA]</scope>
    <source>
        <strain evidence="3 4">KACC 12383</strain>
    </source>
</reference>
<dbReference type="Proteomes" id="UP000196649">
    <property type="component" value="Unassembled WGS sequence"/>
</dbReference>
<keyword evidence="1" id="KW-0732">Signal</keyword>
<organism evidence="3 4">
    <name type="scientific">Companilactobacillus kimchii</name>
    <dbReference type="NCBI Taxonomy" id="2801452"/>
    <lineage>
        <taxon>Bacteria</taxon>
        <taxon>Bacillati</taxon>
        <taxon>Bacillota</taxon>
        <taxon>Bacilli</taxon>
        <taxon>Lactobacillales</taxon>
        <taxon>Lactobacillaceae</taxon>
        <taxon>Companilactobacillus</taxon>
    </lineage>
</organism>
<feature type="domain" description="S-layer protein C-terminal" evidence="2">
    <location>
        <begin position="629"/>
        <end position="671"/>
    </location>
</feature>